<dbReference type="PANTHER" id="PTHR38681:SF1">
    <property type="entry name" value="RETROVIRUS-RELATED POL POLYPROTEIN FROM TRANSPOSON 412-LIKE PROTEIN"/>
    <property type="match status" value="1"/>
</dbReference>
<reference evidence="1" key="1">
    <citation type="submission" date="2020-08" db="EMBL/GenBank/DDBJ databases">
        <title>Multicomponent nature underlies the extraordinary mechanical properties of spider dragline silk.</title>
        <authorList>
            <person name="Kono N."/>
            <person name="Nakamura H."/>
            <person name="Mori M."/>
            <person name="Yoshida Y."/>
            <person name="Ohtoshi R."/>
            <person name="Malay A.D."/>
            <person name="Moran D.A.P."/>
            <person name="Tomita M."/>
            <person name="Numata K."/>
            <person name="Arakawa K."/>
        </authorList>
    </citation>
    <scope>NUCLEOTIDE SEQUENCE</scope>
</reference>
<sequence>MIYGVPIRLPDEFLCSFKQNADPTTFVGIIRESMQRLSPPTTRHHGQNMAFLSKDLTTCNYIFLWTDSMKKGLQLLYEGPCKIVKCTQKVFLILRHEEVSESVDWQKPAYLPRELVDIPAGVPRKEKVSSL</sequence>
<accession>A0A8X6P5X8</accession>
<dbReference type="OrthoDB" id="6425810at2759"/>
<organism evidence="1 2">
    <name type="scientific">Nephila pilipes</name>
    <name type="common">Giant wood spider</name>
    <name type="synonym">Nephila maculata</name>
    <dbReference type="NCBI Taxonomy" id="299642"/>
    <lineage>
        <taxon>Eukaryota</taxon>
        <taxon>Metazoa</taxon>
        <taxon>Ecdysozoa</taxon>
        <taxon>Arthropoda</taxon>
        <taxon>Chelicerata</taxon>
        <taxon>Arachnida</taxon>
        <taxon>Araneae</taxon>
        <taxon>Araneomorphae</taxon>
        <taxon>Entelegynae</taxon>
        <taxon>Araneoidea</taxon>
        <taxon>Nephilidae</taxon>
        <taxon>Nephila</taxon>
    </lineage>
</organism>
<dbReference type="Proteomes" id="UP000887013">
    <property type="component" value="Unassembled WGS sequence"/>
</dbReference>
<evidence type="ECO:0000313" key="2">
    <source>
        <dbReference type="Proteomes" id="UP000887013"/>
    </source>
</evidence>
<dbReference type="AlphaFoldDB" id="A0A8X6P5X8"/>
<keyword evidence="2" id="KW-1185">Reference proteome</keyword>
<name>A0A8X6P5X8_NEPPI</name>
<comment type="caution">
    <text evidence="1">The sequence shown here is derived from an EMBL/GenBank/DDBJ whole genome shotgun (WGS) entry which is preliminary data.</text>
</comment>
<evidence type="ECO:0000313" key="1">
    <source>
        <dbReference type="EMBL" id="GFT50773.1"/>
    </source>
</evidence>
<gene>
    <name evidence="1" type="primary">POL_683</name>
    <name evidence="1" type="ORF">NPIL_95971</name>
</gene>
<protein>
    <submittedName>
        <fullName evidence="1">Retrovirus-related Pol polyprotein from transposon 412</fullName>
    </submittedName>
</protein>
<dbReference type="PANTHER" id="PTHR38681">
    <property type="entry name" value="RETROVIRUS-RELATED POL POLYPROTEIN FROM TRANSPOSON 412-LIKE PROTEIN-RELATED"/>
    <property type="match status" value="1"/>
</dbReference>
<proteinExistence type="predicted"/>
<dbReference type="EMBL" id="BMAW01065509">
    <property type="protein sequence ID" value="GFT50773.1"/>
    <property type="molecule type" value="Genomic_DNA"/>
</dbReference>